<organism evidence="3 4">
    <name type="scientific">Thermomonas haemolytica</name>
    <dbReference type="NCBI Taxonomy" id="141949"/>
    <lineage>
        <taxon>Bacteria</taxon>
        <taxon>Pseudomonadati</taxon>
        <taxon>Pseudomonadota</taxon>
        <taxon>Gammaproteobacteria</taxon>
        <taxon>Lysobacterales</taxon>
        <taxon>Lysobacteraceae</taxon>
        <taxon>Thermomonas</taxon>
    </lineage>
</organism>
<name>A0A4R3NER9_9GAMM</name>
<reference evidence="3 4" key="1">
    <citation type="submission" date="2019-03" db="EMBL/GenBank/DDBJ databases">
        <title>Genomic Encyclopedia of Type Strains, Phase IV (KMG-IV): sequencing the most valuable type-strain genomes for metagenomic binning, comparative biology and taxonomic classification.</title>
        <authorList>
            <person name="Goeker M."/>
        </authorList>
    </citation>
    <scope>NUCLEOTIDE SEQUENCE [LARGE SCALE GENOMIC DNA]</scope>
    <source>
        <strain evidence="3 4">DSM 13605</strain>
    </source>
</reference>
<dbReference type="Pfam" id="PF13271">
    <property type="entry name" value="DUF4062"/>
    <property type="match status" value="1"/>
</dbReference>
<feature type="region of interest" description="Disordered" evidence="1">
    <location>
        <begin position="391"/>
        <end position="420"/>
    </location>
</feature>
<accession>A0A4R3NER9</accession>
<dbReference type="Proteomes" id="UP000295414">
    <property type="component" value="Unassembled WGS sequence"/>
</dbReference>
<dbReference type="InterPro" id="IPR025139">
    <property type="entry name" value="DUF4062"/>
</dbReference>
<protein>
    <submittedName>
        <fullName evidence="3">Uncharacterized protein DUF4062</fullName>
    </submittedName>
</protein>
<dbReference type="AlphaFoldDB" id="A0A4R3NER9"/>
<dbReference type="RefSeq" id="WP_114958871.1">
    <property type="nucleotide sequence ID" value="NZ_MSZW01000013.1"/>
</dbReference>
<evidence type="ECO:0000256" key="1">
    <source>
        <dbReference type="SAM" id="MobiDB-lite"/>
    </source>
</evidence>
<evidence type="ECO:0000259" key="2">
    <source>
        <dbReference type="Pfam" id="PF13271"/>
    </source>
</evidence>
<feature type="domain" description="DUF4062" evidence="2">
    <location>
        <begin position="7"/>
        <end position="91"/>
    </location>
</feature>
<evidence type="ECO:0000313" key="4">
    <source>
        <dbReference type="Proteomes" id="UP000295414"/>
    </source>
</evidence>
<keyword evidence="4" id="KW-1185">Reference proteome</keyword>
<dbReference type="OrthoDB" id="8445181at2"/>
<sequence>MRRPTFFISSTIYDFRDLRSALKFYLEDQGCKVLASECNDFEKPLDKHSYDACLEALRSADYFILMIGARVGGWYDQANQISITQREYREAYQMHLAGKLKVLNFVRSEVWQAREDRRELAKYLESTDLDHSAKKAIANYSGKSAANAEFLSKFIEEVSRTEETKRAVRGDGVAPSGNWIHVFQGFRDIVDVLNGHIFASIPVEDMTMRRLLRGELREFLRQCLVKNKKDIYSPRLSVELFHKEHSLTMATKGGQFTSVGVRRWDILSTFGIHLLDRKLHPVVLPQVLSRPTFLEFDMGSNSYVETPAHSALIRLQEEIRRFNRSSTTENLAVIFEHGPRNRPPGAESVHIETVKLAALLHLFDRWSNIIDLSVAILRHLEGETFVLPSLRPDSPVQGMQEELDAERPNESDIDAYMAKT</sequence>
<dbReference type="EMBL" id="SMAP01000001">
    <property type="protein sequence ID" value="TCT25729.1"/>
    <property type="molecule type" value="Genomic_DNA"/>
</dbReference>
<evidence type="ECO:0000313" key="3">
    <source>
        <dbReference type="EMBL" id="TCT25729.1"/>
    </source>
</evidence>
<comment type="caution">
    <text evidence="3">The sequence shown here is derived from an EMBL/GenBank/DDBJ whole genome shotgun (WGS) entry which is preliminary data.</text>
</comment>
<proteinExistence type="predicted"/>
<gene>
    <name evidence="3" type="ORF">EDC34_10153</name>
</gene>